<name>A0A975SV18_9ACTN</name>
<protein>
    <submittedName>
        <fullName evidence="2">Uncharacterized protein</fullName>
    </submittedName>
</protein>
<dbReference type="KEGG" id="nps:KRR39_12525"/>
<dbReference type="InterPro" id="IPR045382">
    <property type="entry name" value="DUF6529"/>
</dbReference>
<dbReference type="EMBL" id="CP077062">
    <property type="protein sequence ID" value="QWZ06422.1"/>
    <property type="molecule type" value="Genomic_DNA"/>
</dbReference>
<evidence type="ECO:0000313" key="2">
    <source>
        <dbReference type="EMBL" id="QWZ06422.1"/>
    </source>
</evidence>
<dbReference type="RefSeq" id="WP_216937335.1">
    <property type="nucleotide sequence ID" value="NZ_CP077062.1"/>
</dbReference>
<gene>
    <name evidence="2" type="ORF">KRR39_12525</name>
</gene>
<evidence type="ECO:0000313" key="3">
    <source>
        <dbReference type="Proteomes" id="UP000683575"/>
    </source>
</evidence>
<dbReference type="AlphaFoldDB" id="A0A975SV18"/>
<feature type="transmembrane region" description="Helical" evidence="1">
    <location>
        <begin position="152"/>
        <end position="176"/>
    </location>
</feature>
<keyword evidence="1" id="KW-1133">Transmembrane helix</keyword>
<keyword evidence="1" id="KW-0472">Membrane</keyword>
<organism evidence="2 3">
    <name type="scientific">Nocardioides panacis</name>
    <dbReference type="NCBI Taxonomy" id="2849501"/>
    <lineage>
        <taxon>Bacteria</taxon>
        <taxon>Bacillati</taxon>
        <taxon>Actinomycetota</taxon>
        <taxon>Actinomycetes</taxon>
        <taxon>Propionibacteriales</taxon>
        <taxon>Nocardioidaceae</taxon>
        <taxon>Nocardioides</taxon>
    </lineage>
</organism>
<dbReference type="Pfam" id="PF20139">
    <property type="entry name" value="DUF6529"/>
    <property type="match status" value="1"/>
</dbReference>
<feature type="transmembrane region" description="Helical" evidence="1">
    <location>
        <begin position="12"/>
        <end position="33"/>
    </location>
</feature>
<feature type="transmembrane region" description="Helical" evidence="1">
    <location>
        <begin position="53"/>
        <end position="76"/>
    </location>
</feature>
<keyword evidence="1" id="KW-0812">Transmembrane</keyword>
<dbReference type="Proteomes" id="UP000683575">
    <property type="component" value="Chromosome"/>
</dbReference>
<keyword evidence="3" id="KW-1185">Reference proteome</keyword>
<feature type="transmembrane region" description="Helical" evidence="1">
    <location>
        <begin position="88"/>
        <end position="109"/>
    </location>
</feature>
<proteinExistence type="predicted"/>
<evidence type="ECO:0000256" key="1">
    <source>
        <dbReference type="SAM" id="Phobius"/>
    </source>
</evidence>
<feature type="transmembrane region" description="Helical" evidence="1">
    <location>
        <begin position="121"/>
        <end position="140"/>
    </location>
</feature>
<reference evidence="2" key="1">
    <citation type="submission" date="2021-06" db="EMBL/GenBank/DDBJ databases">
        <title>Complete genome sequence of Nocardioides sp. G188.</title>
        <authorList>
            <person name="Im W.-T."/>
        </authorList>
    </citation>
    <scope>NUCLEOTIDE SEQUENCE</scope>
    <source>
        <strain evidence="2">G188</strain>
    </source>
</reference>
<accession>A0A975SV18</accession>
<sequence>MDVRTDARGGRVVLVGVTAGALLSVALGVYAKVHTPTGGAIALFGFDTMIQMKVWLALVTGVLVLAQLVTALWMYGRLGRPAPARIGLVHRTLGLVALVVSLPVAYHCLWSIGFESYTGRVLLHSLAGCLVYGAFVVKVVGLHAAAAPRWMVPVAGGTLFTLLVVTVLTSAVWYVGTQGLPQGGGY</sequence>